<name>A0AAV2ERJ6_9ROSI</name>
<evidence type="ECO:0000313" key="2">
    <source>
        <dbReference type="Proteomes" id="UP001497516"/>
    </source>
</evidence>
<keyword evidence="2" id="KW-1185">Reference proteome</keyword>
<reference evidence="1 2" key="1">
    <citation type="submission" date="2024-04" db="EMBL/GenBank/DDBJ databases">
        <authorList>
            <person name="Fracassetti M."/>
        </authorList>
    </citation>
    <scope>NUCLEOTIDE SEQUENCE [LARGE SCALE GENOMIC DNA]</scope>
</reference>
<dbReference type="EMBL" id="OZ034818">
    <property type="protein sequence ID" value="CAL1388434.1"/>
    <property type="molecule type" value="Genomic_DNA"/>
</dbReference>
<evidence type="ECO:0000313" key="1">
    <source>
        <dbReference type="EMBL" id="CAL1388434.1"/>
    </source>
</evidence>
<protein>
    <submittedName>
        <fullName evidence="1">Uncharacterized protein</fullName>
    </submittedName>
</protein>
<dbReference type="Proteomes" id="UP001497516">
    <property type="component" value="Chromosome 5"/>
</dbReference>
<organism evidence="1 2">
    <name type="scientific">Linum trigynum</name>
    <dbReference type="NCBI Taxonomy" id="586398"/>
    <lineage>
        <taxon>Eukaryota</taxon>
        <taxon>Viridiplantae</taxon>
        <taxon>Streptophyta</taxon>
        <taxon>Embryophyta</taxon>
        <taxon>Tracheophyta</taxon>
        <taxon>Spermatophyta</taxon>
        <taxon>Magnoliopsida</taxon>
        <taxon>eudicotyledons</taxon>
        <taxon>Gunneridae</taxon>
        <taxon>Pentapetalae</taxon>
        <taxon>rosids</taxon>
        <taxon>fabids</taxon>
        <taxon>Malpighiales</taxon>
        <taxon>Linaceae</taxon>
        <taxon>Linum</taxon>
    </lineage>
</organism>
<accession>A0AAV2ERJ6</accession>
<dbReference type="SUPFAM" id="SSF53850">
    <property type="entry name" value="Periplasmic binding protein-like II"/>
    <property type="match status" value="1"/>
</dbReference>
<sequence>MNDLRVGCDADWFVRNYLEKVLKFKADNIISVDIEDKYTTLLEEKQISVVFMELPYQKVFTNRNYNNPVGRRSLIRRVLLNLVPCRSFRKGSPIVADVLKAILKVSEDGTLQRLEKD</sequence>
<gene>
    <name evidence="1" type="ORF">LTRI10_LOCUS29363</name>
</gene>
<dbReference type="AlphaFoldDB" id="A0AAV2ERJ6"/>
<proteinExistence type="predicted"/>